<sequence length="89" mass="10147">VSQHPHPPQLRSARDRRRGPRRGPAVRAQDQRLHEAVAGERRGVRARGRGRRPHLRAPARRARDQRPAEGPRDRGRQGARPRAEALRSV</sequence>
<feature type="compositionally biased region" description="Basic residues" evidence="1">
    <location>
        <begin position="44"/>
        <end position="60"/>
    </location>
</feature>
<dbReference type="EMBL" id="CADCVS010000176">
    <property type="protein sequence ID" value="CAA9486744.1"/>
    <property type="molecule type" value="Genomic_DNA"/>
</dbReference>
<accession>A0A6J4S161</accession>
<reference evidence="2" key="1">
    <citation type="submission" date="2020-02" db="EMBL/GenBank/DDBJ databases">
        <authorList>
            <person name="Meier V. D."/>
        </authorList>
    </citation>
    <scope>NUCLEOTIDE SEQUENCE</scope>
    <source>
        <strain evidence="2">AVDCRST_MAG30</strain>
    </source>
</reference>
<name>A0A6J4S161_9ACTN</name>
<feature type="compositionally biased region" description="Basic and acidic residues" evidence="1">
    <location>
        <begin position="29"/>
        <end position="43"/>
    </location>
</feature>
<feature type="compositionally biased region" description="Basic and acidic residues" evidence="1">
    <location>
        <begin position="61"/>
        <end position="89"/>
    </location>
</feature>
<feature type="region of interest" description="Disordered" evidence="1">
    <location>
        <begin position="1"/>
        <end position="89"/>
    </location>
</feature>
<dbReference type="AlphaFoldDB" id="A0A6J4S161"/>
<proteinExistence type="predicted"/>
<organism evidence="2">
    <name type="scientific">uncultured Solirubrobacteraceae bacterium</name>
    <dbReference type="NCBI Taxonomy" id="1162706"/>
    <lineage>
        <taxon>Bacteria</taxon>
        <taxon>Bacillati</taxon>
        <taxon>Actinomycetota</taxon>
        <taxon>Thermoleophilia</taxon>
        <taxon>Solirubrobacterales</taxon>
        <taxon>Solirubrobacteraceae</taxon>
        <taxon>environmental samples</taxon>
    </lineage>
</organism>
<feature type="non-terminal residue" evidence="2">
    <location>
        <position position="1"/>
    </location>
</feature>
<feature type="non-terminal residue" evidence="2">
    <location>
        <position position="89"/>
    </location>
</feature>
<gene>
    <name evidence="2" type="ORF">AVDCRST_MAG30-1140</name>
</gene>
<evidence type="ECO:0000256" key="1">
    <source>
        <dbReference type="SAM" id="MobiDB-lite"/>
    </source>
</evidence>
<protein>
    <submittedName>
        <fullName evidence="2">COGs COG0840</fullName>
    </submittedName>
</protein>
<evidence type="ECO:0000313" key="2">
    <source>
        <dbReference type="EMBL" id="CAA9486744.1"/>
    </source>
</evidence>